<keyword evidence="1" id="KW-0472">Membrane</keyword>
<dbReference type="Proteomes" id="UP000184148">
    <property type="component" value="Unassembled WGS sequence"/>
</dbReference>
<feature type="transmembrane region" description="Helical" evidence="1">
    <location>
        <begin position="83"/>
        <end position="101"/>
    </location>
</feature>
<name>A0A1M4S9Z3_9FIRM</name>
<dbReference type="RefSeq" id="WP_159431795.1">
    <property type="nucleotide sequence ID" value="NZ_FQUY01000001.1"/>
</dbReference>
<accession>A0A1M4S9Z3</accession>
<proteinExistence type="predicted"/>
<sequence length="193" mass="21657">MDKRLLLKAAFLSQAVILLTGLAALWFFYVRQGVNWASVFRLDNAGLVFGCGTLLAAGLVMMQILLVTFVPHEKLRDDGTNKIFYTYSYPILALLMSFGAFAEELLFRAAIQPGLGIVLTSALFAVIHVRYLKKWILLLGTFVMSLALGWLYEVTQMIWAPVWAHFLVNFVMICFGKNGLFVPKDEPEAGEKQ</sequence>
<feature type="transmembrane region" description="Helical" evidence="1">
    <location>
        <begin position="107"/>
        <end position="128"/>
    </location>
</feature>
<evidence type="ECO:0000313" key="4">
    <source>
        <dbReference type="Proteomes" id="UP000184148"/>
    </source>
</evidence>
<dbReference type="Pfam" id="PF02517">
    <property type="entry name" value="Rce1-like"/>
    <property type="match status" value="1"/>
</dbReference>
<dbReference type="STRING" id="1121429.SAMN02745133_00027"/>
<reference evidence="4" key="1">
    <citation type="submission" date="2016-11" db="EMBL/GenBank/DDBJ databases">
        <authorList>
            <person name="Varghese N."/>
            <person name="Submissions S."/>
        </authorList>
    </citation>
    <scope>NUCLEOTIDE SEQUENCE [LARGE SCALE GENOMIC DNA]</scope>
    <source>
        <strain evidence="4">DSM 12395</strain>
    </source>
</reference>
<keyword evidence="1" id="KW-1133">Transmembrane helix</keyword>
<feature type="transmembrane region" description="Helical" evidence="1">
    <location>
        <begin position="5"/>
        <end position="27"/>
    </location>
</feature>
<dbReference type="AlphaFoldDB" id="A0A1M4S9Z3"/>
<dbReference type="InterPro" id="IPR003675">
    <property type="entry name" value="Rce1/LyrA-like_dom"/>
</dbReference>
<feature type="transmembrane region" description="Helical" evidence="1">
    <location>
        <begin position="135"/>
        <end position="152"/>
    </location>
</feature>
<dbReference type="GO" id="GO:0004175">
    <property type="term" value="F:endopeptidase activity"/>
    <property type="evidence" value="ECO:0007669"/>
    <property type="project" value="UniProtKB-ARBA"/>
</dbReference>
<gene>
    <name evidence="3" type="ORF">SAMN02745133_00027</name>
</gene>
<evidence type="ECO:0000313" key="3">
    <source>
        <dbReference type="EMBL" id="SHE28867.1"/>
    </source>
</evidence>
<evidence type="ECO:0000259" key="2">
    <source>
        <dbReference type="Pfam" id="PF02517"/>
    </source>
</evidence>
<feature type="domain" description="CAAX prenyl protease 2/Lysostaphin resistance protein A-like" evidence="2">
    <location>
        <begin position="90"/>
        <end position="171"/>
    </location>
</feature>
<keyword evidence="4" id="KW-1185">Reference proteome</keyword>
<dbReference type="GO" id="GO:0080120">
    <property type="term" value="P:CAAX-box protein maturation"/>
    <property type="evidence" value="ECO:0007669"/>
    <property type="project" value="UniProtKB-ARBA"/>
</dbReference>
<feature type="transmembrane region" description="Helical" evidence="1">
    <location>
        <begin position="47"/>
        <end position="71"/>
    </location>
</feature>
<protein>
    <recommendedName>
        <fullName evidence="2">CAAX prenyl protease 2/Lysostaphin resistance protein A-like domain-containing protein</fullName>
    </recommendedName>
</protein>
<evidence type="ECO:0000256" key="1">
    <source>
        <dbReference type="SAM" id="Phobius"/>
    </source>
</evidence>
<keyword evidence="1" id="KW-0812">Transmembrane</keyword>
<dbReference type="EMBL" id="FQUY01000001">
    <property type="protein sequence ID" value="SHE28867.1"/>
    <property type="molecule type" value="Genomic_DNA"/>
</dbReference>
<dbReference type="OrthoDB" id="1523022at2"/>
<organism evidence="3 4">
    <name type="scientific">Desulforamulus putei DSM 12395</name>
    <dbReference type="NCBI Taxonomy" id="1121429"/>
    <lineage>
        <taxon>Bacteria</taxon>
        <taxon>Bacillati</taxon>
        <taxon>Bacillota</taxon>
        <taxon>Clostridia</taxon>
        <taxon>Eubacteriales</taxon>
        <taxon>Peptococcaceae</taxon>
        <taxon>Desulforamulus</taxon>
    </lineage>
</organism>
<feature type="transmembrane region" description="Helical" evidence="1">
    <location>
        <begin position="158"/>
        <end position="176"/>
    </location>
</feature>